<dbReference type="Proteomes" id="UP000184603">
    <property type="component" value="Unassembled WGS sequence"/>
</dbReference>
<evidence type="ECO:0000256" key="1">
    <source>
        <dbReference type="SAM" id="Coils"/>
    </source>
</evidence>
<accession>A0A1M7XXB5</accession>
<organism evidence="2 3">
    <name type="scientific">Desulfopila aestuarii DSM 18488</name>
    <dbReference type="NCBI Taxonomy" id="1121416"/>
    <lineage>
        <taxon>Bacteria</taxon>
        <taxon>Pseudomonadati</taxon>
        <taxon>Thermodesulfobacteriota</taxon>
        <taxon>Desulfobulbia</taxon>
        <taxon>Desulfobulbales</taxon>
        <taxon>Desulfocapsaceae</taxon>
        <taxon>Desulfopila</taxon>
    </lineage>
</organism>
<feature type="coiled-coil region" evidence="1">
    <location>
        <begin position="184"/>
        <end position="211"/>
    </location>
</feature>
<reference evidence="2 3" key="1">
    <citation type="submission" date="2016-12" db="EMBL/GenBank/DDBJ databases">
        <authorList>
            <person name="Song W.-J."/>
            <person name="Kurnit D.M."/>
        </authorList>
    </citation>
    <scope>NUCLEOTIDE SEQUENCE [LARGE SCALE GENOMIC DNA]</scope>
    <source>
        <strain evidence="2 3">DSM 18488</strain>
    </source>
</reference>
<dbReference type="RefSeq" id="WP_073611787.1">
    <property type="nucleotide sequence ID" value="NZ_FRFE01000002.1"/>
</dbReference>
<dbReference type="EMBL" id="FRFE01000002">
    <property type="protein sequence ID" value="SHO43532.1"/>
    <property type="molecule type" value="Genomic_DNA"/>
</dbReference>
<gene>
    <name evidence="2" type="ORF">SAMN02745220_00409</name>
</gene>
<evidence type="ECO:0000313" key="3">
    <source>
        <dbReference type="Proteomes" id="UP000184603"/>
    </source>
</evidence>
<protein>
    <submittedName>
        <fullName evidence="2">Uncharacterized protein</fullName>
    </submittedName>
</protein>
<evidence type="ECO:0000313" key="2">
    <source>
        <dbReference type="EMBL" id="SHO43532.1"/>
    </source>
</evidence>
<dbReference type="OrthoDB" id="5430689at2"/>
<keyword evidence="3" id="KW-1185">Reference proteome</keyword>
<proteinExistence type="predicted"/>
<sequence>MIQQDAEQSQGWLKKYWGRYQQRKIEEMAIRKATENVVEIADPHIRGVRRYWKALRAPVSGATEYCASLLEAIPGPVHLSRDNYHDDPRVKAVFASSDALEDFLRISPELMELRKQGVAGTVMALMTMSLEEKTIYGYQKDGDVVMRDAAQRAVNFYDHRLVAPSFDIDSTRQGVIRRGLEVMATMAMEKIETLQGKKAELQQKREYLRATLKILGGKTHMMEVFAAPEPGKWEEYRKAEKILAEVDAELGKIRDTIGQPEQSLAYLDGVLKNPKDVLVVGQQTMRLNWMNVRVEKTPDAEGNDITLAEFAVPEVIQRSALFVSFSGSAIQPAG</sequence>
<dbReference type="STRING" id="1121416.SAMN02745220_00409"/>
<dbReference type="AlphaFoldDB" id="A0A1M7XXB5"/>
<name>A0A1M7XXB5_9BACT</name>
<keyword evidence="1" id="KW-0175">Coiled coil</keyword>